<keyword evidence="2" id="KW-1185">Reference proteome</keyword>
<proteinExistence type="predicted"/>
<dbReference type="EMBL" id="SOEZ01000070">
    <property type="protein sequence ID" value="TFB47782.1"/>
    <property type="molecule type" value="Genomic_DNA"/>
</dbReference>
<evidence type="ECO:0008006" key="3">
    <source>
        <dbReference type="Google" id="ProtNLM"/>
    </source>
</evidence>
<gene>
    <name evidence="1" type="ORF">E3O23_14330</name>
</gene>
<comment type="caution">
    <text evidence="1">The sequence shown here is derived from an EMBL/GenBank/DDBJ whole genome shotgun (WGS) entry which is preliminary data.</text>
</comment>
<name>A0A4V3I667_9MICO</name>
<reference evidence="1 2" key="1">
    <citation type="submission" date="2019-03" db="EMBL/GenBank/DDBJ databases">
        <title>Genomics of glacier-inhabiting Cryobacterium strains.</title>
        <authorList>
            <person name="Liu Q."/>
            <person name="Xin Y.-H."/>
        </authorList>
    </citation>
    <scope>NUCLEOTIDE SEQUENCE [LARGE SCALE GENOMIC DNA]</scope>
    <source>
        <strain evidence="1 2">Sr47</strain>
    </source>
</reference>
<dbReference type="SUPFAM" id="SSF110296">
    <property type="entry name" value="Oligoxyloglucan reducing end-specific cellobiohydrolase"/>
    <property type="match status" value="1"/>
</dbReference>
<dbReference type="OrthoDB" id="3821622at2"/>
<dbReference type="Proteomes" id="UP000297866">
    <property type="component" value="Unassembled WGS sequence"/>
</dbReference>
<accession>A0A4V3I667</accession>
<sequence>MLVGLVVFVLFDIALVAFALGGPLKPASVDANPTAVENVETTPTPPPAVEPVETPVAAAVPPTRILSALDGTTAWRASTASCPRSQANPELTTDSGATWERSNASINTGASSILSINAISDSQASMVTLAADGCAPQLIGTFVAGAEWADFPDRLSGNWYVDPSDRATVHSPAGSFKAPCASVIALAPRTDADAGVLCADGTIARTSDGAAGWGKSISLPGAVNLAVSGDGYIVAAAGQKGCAGVQVLSTSEALDGSLTADGCREVTFKPGAVALSSAEGVVWLWAGDTFAQSSDGGATWG</sequence>
<evidence type="ECO:0000313" key="1">
    <source>
        <dbReference type="EMBL" id="TFB47782.1"/>
    </source>
</evidence>
<dbReference type="AlphaFoldDB" id="A0A4V3I667"/>
<organism evidence="1 2">
    <name type="scientific">Cryobacterium tagatosivorans</name>
    <dbReference type="NCBI Taxonomy" id="1259199"/>
    <lineage>
        <taxon>Bacteria</taxon>
        <taxon>Bacillati</taxon>
        <taxon>Actinomycetota</taxon>
        <taxon>Actinomycetes</taxon>
        <taxon>Micrococcales</taxon>
        <taxon>Microbacteriaceae</taxon>
        <taxon>Cryobacterium</taxon>
    </lineage>
</organism>
<evidence type="ECO:0000313" key="2">
    <source>
        <dbReference type="Proteomes" id="UP000297866"/>
    </source>
</evidence>
<dbReference type="RefSeq" id="WP_134492121.1">
    <property type="nucleotide sequence ID" value="NZ_SOEZ01000070.1"/>
</dbReference>
<protein>
    <recommendedName>
        <fullName evidence="3">Exo-alpha-sialidase</fullName>
    </recommendedName>
</protein>